<sequence>MEQIQATNSTVDVEAIQDILSEMADMSVSVPQPAQLSRSSTPQSVKSGGLDSRSPVLSEGSGSFENATQRKKSHPHSDKGYGSTTSVSSGSSGDNVFLPDSPKIPGLKFDRDTSSFWYKPSITRNDANDILRDSEPGSFIIRDSQSFPGAFGLAVKVAVPPAHVLQGLQGDLTKVDLDNELVRHFLLETTKKGVRLKGYNDEPVFGSLAAFVYQHSITPLALPIRLSMPSHDLLADDKVQSPDKEDGQSWPKGAVGSLMYLGHSEVEMLTGASAIQRTVERLSTEDAAKKFTTVGFKVTPQGMTVTDNERKVFFRQHFHMKSILYCGIDPGDKRWDLKTPTYSGKSRSFGIVLRQTGGVHNECHLFGEISKDWPSVILVSILNRSINSST</sequence>
<dbReference type="Pfam" id="PF00017">
    <property type="entry name" value="SH2"/>
    <property type="match status" value="1"/>
</dbReference>
<dbReference type="GO" id="GO:0005925">
    <property type="term" value="C:focal adhesion"/>
    <property type="evidence" value="ECO:0007669"/>
    <property type="project" value="TreeGrafter"/>
</dbReference>
<evidence type="ECO:0000256" key="3">
    <source>
        <dbReference type="PROSITE-ProRule" id="PRU00191"/>
    </source>
</evidence>
<evidence type="ECO:0000313" key="7">
    <source>
        <dbReference type="Proteomes" id="UP001163046"/>
    </source>
</evidence>
<evidence type="ECO:0000313" key="6">
    <source>
        <dbReference type="EMBL" id="KAJ7389214.1"/>
    </source>
</evidence>
<dbReference type="OrthoDB" id="5977266at2759"/>
<keyword evidence="2 3" id="KW-0727">SH2 domain</keyword>
<dbReference type="InterPro" id="IPR011993">
    <property type="entry name" value="PH-like_dom_sf"/>
</dbReference>
<dbReference type="SUPFAM" id="SSF50729">
    <property type="entry name" value="PH domain-like"/>
    <property type="match status" value="1"/>
</dbReference>
<dbReference type="InterPro" id="IPR000980">
    <property type="entry name" value="SH2"/>
</dbReference>
<evidence type="ECO:0000259" key="5">
    <source>
        <dbReference type="PROSITE" id="PS50001"/>
    </source>
</evidence>
<dbReference type="SMART" id="SM00462">
    <property type="entry name" value="PTB"/>
    <property type="match status" value="1"/>
</dbReference>
<feature type="domain" description="SH2" evidence="5">
    <location>
        <begin position="117"/>
        <end position="230"/>
    </location>
</feature>
<protein>
    <recommendedName>
        <fullName evidence="5">SH2 domain-containing protein</fullName>
    </recommendedName>
</protein>
<dbReference type="InterPro" id="IPR036860">
    <property type="entry name" value="SH2_dom_sf"/>
</dbReference>
<evidence type="ECO:0000256" key="2">
    <source>
        <dbReference type="ARBA" id="ARBA00022999"/>
    </source>
</evidence>
<dbReference type="PANTHER" id="PTHR45734:SF10">
    <property type="entry name" value="BLISTERY, ISOFORM A"/>
    <property type="match status" value="1"/>
</dbReference>
<dbReference type="AlphaFoldDB" id="A0A9X0A056"/>
<feature type="region of interest" description="Disordered" evidence="4">
    <location>
        <begin position="27"/>
        <end position="104"/>
    </location>
</feature>
<organism evidence="6 7">
    <name type="scientific">Desmophyllum pertusum</name>
    <dbReference type="NCBI Taxonomy" id="174260"/>
    <lineage>
        <taxon>Eukaryota</taxon>
        <taxon>Metazoa</taxon>
        <taxon>Cnidaria</taxon>
        <taxon>Anthozoa</taxon>
        <taxon>Hexacorallia</taxon>
        <taxon>Scleractinia</taxon>
        <taxon>Caryophylliina</taxon>
        <taxon>Caryophylliidae</taxon>
        <taxon>Desmophyllum</taxon>
    </lineage>
</organism>
<gene>
    <name evidence="6" type="ORF">OS493_032682</name>
</gene>
<dbReference type="CDD" id="cd01213">
    <property type="entry name" value="PTB_tensin"/>
    <property type="match status" value="1"/>
</dbReference>
<dbReference type="InterPro" id="IPR033929">
    <property type="entry name" value="Tensin_PTB"/>
</dbReference>
<dbReference type="SMART" id="SM00252">
    <property type="entry name" value="SH2"/>
    <property type="match status" value="1"/>
</dbReference>
<dbReference type="PROSITE" id="PS50001">
    <property type="entry name" value="SH2"/>
    <property type="match status" value="1"/>
</dbReference>
<accession>A0A9X0A056</accession>
<dbReference type="Gene3D" id="2.30.29.30">
    <property type="entry name" value="Pleckstrin-homology domain (PH domain)/Phosphotyrosine-binding domain (PTB)"/>
    <property type="match status" value="1"/>
</dbReference>
<feature type="compositionally biased region" description="Low complexity" evidence="4">
    <location>
        <begin position="80"/>
        <end position="93"/>
    </location>
</feature>
<keyword evidence="7" id="KW-1185">Reference proteome</keyword>
<dbReference type="InterPro" id="IPR051484">
    <property type="entry name" value="Tensin_PTEN_phosphatase"/>
</dbReference>
<evidence type="ECO:0000256" key="4">
    <source>
        <dbReference type="SAM" id="MobiDB-lite"/>
    </source>
</evidence>
<dbReference type="InterPro" id="IPR006020">
    <property type="entry name" value="PTB/PI_dom"/>
</dbReference>
<name>A0A9X0A056_9CNID</name>
<dbReference type="EMBL" id="MU825437">
    <property type="protein sequence ID" value="KAJ7389214.1"/>
    <property type="molecule type" value="Genomic_DNA"/>
</dbReference>
<proteinExistence type="inferred from homology"/>
<dbReference type="Pfam" id="PF08416">
    <property type="entry name" value="PTB"/>
    <property type="match status" value="1"/>
</dbReference>
<dbReference type="Gene3D" id="3.30.505.10">
    <property type="entry name" value="SH2 domain"/>
    <property type="match status" value="1"/>
</dbReference>
<feature type="compositionally biased region" description="Polar residues" evidence="4">
    <location>
        <begin position="29"/>
        <end position="46"/>
    </location>
</feature>
<comment type="caution">
    <text evidence="6">The sequence shown here is derived from an EMBL/GenBank/DDBJ whole genome shotgun (WGS) entry which is preliminary data.</text>
</comment>
<dbReference type="InterPro" id="IPR013625">
    <property type="entry name" value="PTB"/>
</dbReference>
<reference evidence="6" key="1">
    <citation type="submission" date="2023-01" db="EMBL/GenBank/DDBJ databases">
        <title>Genome assembly of the deep-sea coral Lophelia pertusa.</title>
        <authorList>
            <person name="Herrera S."/>
            <person name="Cordes E."/>
        </authorList>
    </citation>
    <scope>NUCLEOTIDE SEQUENCE</scope>
    <source>
        <strain evidence="6">USNM1676648</strain>
        <tissue evidence="6">Polyp</tissue>
    </source>
</reference>
<dbReference type="PANTHER" id="PTHR45734">
    <property type="entry name" value="TENSIN"/>
    <property type="match status" value="1"/>
</dbReference>
<dbReference type="Proteomes" id="UP001163046">
    <property type="component" value="Unassembled WGS sequence"/>
</dbReference>
<evidence type="ECO:0000256" key="1">
    <source>
        <dbReference type="ARBA" id="ARBA00007881"/>
    </source>
</evidence>
<dbReference type="SUPFAM" id="SSF55550">
    <property type="entry name" value="SH2 domain"/>
    <property type="match status" value="1"/>
</dbReference>
<comment type="similarity">
    <text evidence="1">Belongs to the PTEN phosphatase protein family.</text>
</comment>